<dbReference type="OMA" id="IWNQISN"/>
<dbReference type="GO" id="GO:0005637">
    <property type="term" value="C:nuclear inner membrane"/>
    <property type="evidence" value="ECO:0007669"/>
    <property type="project" value="UniProtKB-SubCell"/>
</dbReference>
<dbReference type="eggNOG" id="KOG4623">
    <property type="taxonomic scope" value="Eukaryota"/>
</dbReference>
<dbReference type="AlphaFoldDB" id="F1A2R4"/>
<feature type="transmembrane region" description="Helical" evidence="8">
    <location>
        <begin position="24"/>
        <end position="41"/>
    </location>
</feature>
<evidence type="ECO:0000256" key="5">
    <source>
        <dbReference type="ARBA" id="ARBA00023136"/>
    </source>
</evidence>
<name>F1A2R4_DICPU</name>
<dbReference type="InParanoid" id="F1A2R4"/>
<evidence type="ECO:0000256" key="8">
    <source>
        <dbReference type="SAM" id="Phobius"/>
    </source>
</evidence>
<comment type="similarity">
    <text evidence="2">Belongs to the TMEM201 family.</text>
</comment>
<feature type="transmembrane region" description="Helical" evidence="8">
    <location>
        <begin position="281"/>
        <end position="304"/>
    </location>
</feature>
<dbReference type="OrthoDB" id="21379at2759"/>
<feature type="transmembrane region" description="Helical" evidence="8">
    <location>
        <begin position="354"/>
        <end position="373"/>
    </location>
</feature>
<evidence type="ECO:0000256" key="2">
    <source>
        <dbReference type="ARBA" id="ARBA00007600"/>
    </source>
</evidence>
<dbReference type="GO" id="GO:0031965">
    <property type="term" value="C:nuclear membrane"/>
    <property type="evidence" value="ECO:0000318"/>
    <property type="project" value="GO_Central"/>
</dbReference>
<evidence type="ECO:0000259" key="9">
    <source>
        <dbReference type="Pfam" id="PF09779"/>
    </source>
</evidence>
<evidence type="ECO:0000256" key="6">
    <source>
        <dbReference type="ARBA" id="ARBA00023242"/>
    </source>
</evidence>
<dbReference type="InterPro" id="IPR018617">
    <property type="entry name" value="Ima1_N"/>
</dbReference>
<keyword evidence="11" id="KW-1185">Reference proteome</keyword>
<keyword evidence="6" id="KW-0539">Nucleus</keyword>
<evidence type="ECO:0000256" key="4">
    <source>
        <dbReference type="ARBA" id="ARBA00022989"/>
    </source>
</evidence>
<dbReference type="GO" id="GO:0030473">
    <property type="term" value="P:nuclear migration along microtubule"/>
    <property type="evidence" value="ECO:0000318"/>
    <property type="project" value="GO_Central"/>
</dbReference>
<feature type="compositionally biased region" description="Low complexity" evidence="7">
    <location>
        <begin position="117"/>
        <end position="142"/>
    </location>
</feature>
<feature type="transmembrane region" description="Helical" evidence="8">
    <location>
        <begin position="552"/>
        <end position="570"/>
    </location>
</feature>
<feature type="transmembrane region" description="Helical" evidence="8">
    <location>
        <begin position="393"/>
        <end position="411"/>
    </location>
</feature>
<proteinExistence type="inferred from homology"/>
<sequence>MGEIVNDNLLDDIRFFYYFYNKEIQFICFIFISLFVLYLFYNKFVEHRLDPYRSVDLKCFFCHVYNPIPYIYKNQWSCTHCGQYNGFTKDGDYNTVLPLMHEIPKSPIKLAMENKKPNNNNNSNNNNNNNNNKNKNNPLLLDDLSPSPFKISPLNLSPVSKSKNMVDENQRYQHQQNQHYSSQLCTNCQYHLQNKLDLSKSYNAINDEDLENYSKKLESEFKLCQDCSQITKNEINKIDTYIISTYSKNLGVNQIPIPTITRKDPILTRFSKLIKKNSYKFSILFNSLIYIFSVTMFLNSILLVGKYQFKVNLINSEEWILASLLGFKVFFKYFKRNVELEAIKTILKNPRTNILTKEFIFYTSLIVFKFMTIKYPTINNQQDSVLINIWNQISNNIVFSSMFYIILLFVHKSETAYKLPKPIFTNKIQDIDNSNGYHNNSNNNNNNNNNIESLVNLFDGSNSRKISTPAKNPFNNSVFEDPTNNEYNAKLSKSNNFFAEGLISSLNINEKQEPKQESQGNNVDNFIKSVLNNIFQFLLGIIRDTLSFLKKYGQFIMGFGLCFILIVYNHQIQHFLNNYL</sequence>
<evidence type="ECO:0000256" key="3">
    <source>
        <dbReference type="ARBA" id="ARBA00022692"/>
    </source>
</evidence>
<evidence type="ECO:0000256" key="7">
    <source>
        <dbReference type="SAM" id="MobiDB-lite"/>
    </source>
</evidence>
<dbReference type="KEGG" id="dpp:DICPUDRAFT_84468"/>
<evidence type="ECO:0000313" key="11">
    <source>
        <dbReference type="Proteomes" id="UP000001064"/>
    </source>
</evidence>
<reference evidence="11" key="1">
    <citation type="journal article" date="2011" name="Genome Biol.">
        <title>Comparative genomics of the social amoebae Dictyostelium discoideum and Dictyostelium purpureum.</title>
        <authorList>
            <consortium name="US DOE Joint Genome Institute (JGI-PGF)"/>
            <person name="Sucgang R."/>
            <person name="Kuo A."/>
            <person name="Tian X."/>
            <person name="Salerno W."/>
            <person name="Parikh A."/>
            <person name="Feasley C.L."/>
            <person name="Dalin E."/>
            <person name="Tu H."/>
            <person name="Huang E."/>
            <person name="Barry K."/>
            <person name="Lindquist E."/>
            <person name="Shapiro H."/>
            <person name="Bruce D."/>
            <person name="Schmutz J."/>
            <person name="Salamov A."/>
            <person name="Fey P."/>
            <person name="Gaudet P."/>
            <person name="Anjard C."/>
            <person name="Babu M.M."/>
            <person name="Basu S."/>
            <person name="Bushmanova Y."/>
            <person name="van der Wel H."/>
            <person name="Katoh-Kurasawa M."/>
            <person name="Dinh C."/>
            <person name="Coutinho P.M."/>
            <person name="Saito T."/>
            <person name="Elias M."/>
            <person name="Schaap P."/>
            <person name="Kay R.R."/>
            <person name="Henrissat B."/>
            <person name="Eichinger L."/>
            <person name="Rivero F."/>
            <person name="Putnam N.H."/>
            <person name="West C.M."/>
            <person name="Loomis W.F."/>
            <person name="Chisholm R.L."/>
            <person name="Shaulsky G."/>
            <person name="Strassmann J.E."/>
            <person name="Queller D.C."/>
            <person name="Kuspa A."/>
            <person name="Grigoriev I.V."/>
        </authorList>
    </citation>
    <scope>NUCLEOTIDE SEQUENCE [LARGE SCALE GENOMIC DNA]</scope>
    <source>
        <strain evidence="11">QSDP1</strain>
    </source>
</reference>
<dbReference type="Pfam" id="PF09779">
    <property type="entry name" value="Ima1_N"/>
    <property type="match status" value="1"/>
</dbReference>
<dbReference type="PANTHER" id="PTHR28646:SF1">
    <property type="entry name" value="TRANSMEMBRANE PROTEIN 201"/>
    <property type="match status" value="1"/>
</dbReference>
<feature type="domain" description="Ima1 N-terminal" evidence="9">
    <location>
        <begin position="57"/>
        <end position="229"/>
    </location>
</feature>
<keyword evidence="4 8" id="KW-1133">Transmembrane helix</keyword>
<organism evidence="10 11">
    <name type="scientific">Dictyostelium purpureum</name>
    <name type="common">Slime mold</name>
    <dbReference type="NCBI Taxonomy" id="5786"/>
    <lineage>
        <taxon>Eukaryota</taxon>
        <taxon>Amoebozoa</taxon>
        <taxon>Evosea</taxon>
        <taxon>Eumycetozoa</taxon>
        <taxon>Dictyostelia</taxon>
        <taxon>Dictyosteliales</taxon>
        <taxon>Dictyosteliaceae</taxon>
        <taxon>Dictyostelium</taxon>
    </lineage>
</organism>
<dbReference type="Proteomes" id="UP000001064">
    <property type="component" value="Unassembled WGS sequence"/>
</dbReference>
<dbReference type="RefSeq" id="XP_003293962.1">
    <property type="nucleotide sequence ID" value="XM_003293914.1"/>
</dbReference>
<evidence type="ECO:0000256" key="1">
    <source>
        <dbReference type="ARBA" id="ARBA00004473"/>
    </source>
</evidence>
<dbReference type="PANTHER" id="PTHR28646">
    <property type="entry name" value="TRANSMEMBRANE PROTEIN 201"/>
    <property type="match status" value="1"/>
</dbReference>
<dbReference type="GO" id="GO:0005521">
    <property type="term" value="F:lamin binding"/>
    <property type="evidence" value="ECO:0000318"/>
    <property type="project" value="GO_Central"/>
</dbReference>
<dbReference type="VEuPathDB" id="AmoebaDB:DICPUDRAFT_84468"/>
<keyword evidence="3 8" id="KW-0812">Transmembrane</keyword>
<feature type="region of interest" description="Disordered" evidence="7">
    <location>
        <begin position="112"/>
        <end position="142"/>
    </location>
</feature>
<accession>F1A2R4</accession>
<dbReference type="GO" id="GO:0051015">
    <property type="term" value="F:actin filament binding"/>
    <property type="evidence" value="ECO:0000318"/>
    <property type="project" value="GO_Central"/>
</dbReference>
<evidence type="ECO:0000313" key="10">
    <source>
        <dbReference type="EMBL" id="EGC29518.1"/>
    </source>
</evidence>
<keyword evidence="5 8" id="KW-0472">Membrane</keyword>
<gene>
    <name evidence="10" type="ORF">DICPUDRAFT_84468</name>
</gene>
<comment type="subcellular location">
    <subcellularLocation>
        <location evidence="1">Nucleus inner membrane</location>
        <topology evidence="1">Multi-pass membrane protein</topology>
    </subcellularLocation>
</comment>
<dbReference type="EMBL" id="GL871422">
    <property type="protein sequence ID" value="EGC29518.1"/>
    <property type="molecule type" value="Genomic_DNA"/>
</dbReference>
<dbReference type="InterPro" id="IPR040041">
    <property type="entry name" value="TMEM201"/>
</dbReference>
<dbReference type="STRING" id="5786.F1A2R4"/>
<dbReference type="FunCoup" id="F1A2R4">
    <property type="interactions" value="4"/>
</dbReference>
<dbReference type="GeneID" id="10505276"/>
<feature type="transmembrane region" description="Helical" evidence="8">
    <location>
        <begin position="316"/>
        <end position="334"/>
    </location>
</feature>
<protein>
    <recommendedName>
        <fullName evidence="9">Ima1 N-terminal domain-containing protein</fullName>
    </recommendedName>
</protein>